<evidence type="ECO:0008006" key="4">
    <source>
        <dbReference type="Google" id="ProtNLM"/>
    </source>
</evidence>
<organism evidence="2 3">
    <name type="scientific">Bosea caraganae</name>
    <dbReference type="NCBI Taxonomy" id="2763117"/>
    <lineage>
        <taxon>Bacteria</taxon>
        <taxon>Pseudomonadati</taxon>
        <taxon>Pseudomonadota</taxon>
        <taxon>Alphaproteobacteria</taxon>
        <taxon>Hyphomicrobiales</taxon>
        <taxon>Boseaceae</taxon>
        <taxon>Bosea</taxon>
    </lineage>
</organism>
<evidence type="ECO:0000313" key="3">
    <source>
        <dbReference type="Proteomes" id="UP000255207"/>
    </source>
</evidence>
<name>A0A370KZ83_9HYPH</name>
<gene>
    <name evidence="2" type="ORF">DWE98_25480</name>
</gene>
<accession>A0A370KZ83</accession>
<dbReference type="OrthoDB" id="9941030at2"/>
<evidence type="ECO:0000256" key="1">
    <source>
        <dbReference type="SAM" id="SignalP"/>
    </source>
</evidence>
<feature type="chain" id="PRO_5030068183" description="Lipoprotein" evidence="1">
    <location>
        <begin position="25"/>
        <end position="84"/>
    </location>
</feature>
<comment type="caution">
    <text evidence="2">The sequence shown here is derived from an EMBL/GenBank/DDBJ whole genome shotgun (WGS) entry which is preliminary data.</text>
</comment>
<feature type="signal peptide" evidence="1">
    <location>
        <begin position="1"/>
        <end position="24"/>
    </location>
</feature>
<keyword evidence="1" id="KW-0732">Signal</keyword>
<keyword evidence="3" id="KW-1185">Reference proteome</keyword>
<dbReference type="Proteomes" id="UP000255207">
    <property type="component" value="Unassembled WGS sequence"/>
</dbReference>
<protein>
    <recommendedName>
        <fullName evidence="4">Lipoprotein</fullName>
    </recommendedName>
</protein>
<sequence length="84" mass="8713">MKAASIAGDAVVRIALLATVLLLAACASVSDPTAVASVEGCRIETRLELRHIGPPGKFPPTPVNREVRVCRPTGTGSAEFSVSR</sequence>
<reference evidence="3" key="1">
    <citation type="submission" date="2018-07" db="EMBL/GenBank/DDBJ databases">
        <authorList>
            <person name="Safronova V.I."/>
            <person name="Chirak E.R."/>
            <person name="Sazanova A.L."/>
        </authorList>
    </citation>
    <scope>NUCLEOTIDE SEQUENCE [LARGE SCALE GENOMIC DNA]</scope>
    <source>
        <strain evidence="3">RCAM04685</strain>
    </source>
</reference>
<evidence type="ECO:0000313" key="2">
    <source>
        <dbReference type="EMBL" id="RDJ20315.1"/>
    </source>
</evidence>
<dbReference type="RefSeq" id="WP_114832120.1">
    <property type="nucleotide sequence ID" value="NZ_QQTO01000027.1"/>
</dbReference>
<dbReference type="PROSITE" id="PS51257">
    <property type="entry name" value="PROKAR_LIPOPROTEIN"/>
    <property type="match status" value="1"/>
</dbReference>
<proteinExistence type="predicted"/>
<dbReference type="EMBL" id="QQTP01000020">
    <property type="protein sequence ID" value="RDJ20315.1"/>
    <property type="molecule type" value="Genomic_DNA"/>
</dbReference>
<dbReference type="AlphaFoldDB" id="A0A370KZ83"/>